<evidence type="ECO:0000256" key="2">
    <source>
        <dbReference type="ARBA" id="ARBA00022692"/>
    </source>
</evidence>
<dbReference type="STRING" id="981222.Cabther_A1138"/>
<evidence type="ECO:0000256" key="7">
    <source>
        <dbReference type="SAM" id="Phobius"/>
    </source>
</evidence>
<feature type="transmembrane region" description="Helical" evidence="7">
    <location>
        <begin position="67"/>
        <end position="86"/>
    </location>
</feature>
<keyword evidence="4 7" id="KW-1133">Transmembrane helix</keyword>
<dbReference type="Pfam" id="PF05140">
    <property type="entry name" value="ResB"/>
    <property type="match status" value="2"/>
</dbReference>
<dbReference type="KEGG" id="ctm:Cabther_A1138"/>
<dbReference type="Proteomes" id="UP000006791">
    <property type="component" value="Chromosome 1"/>
</dbReference>
<keyword evidence="3" id="KW-0201">Cytochrome c-type biogenesis</keyword>
<feature type="transmembrane region" description="Helical" evidence="7">
    <location>
        <begin position="480"/>
        <end position="498"/>
    </location>
</feature>
<name>G2LIJ4_CHLTF</name>
<dbReference type="OrthoDB" id="9770923at2"/>
<keyword evidence="5 7" id="KW-0472">Membrane</keyword>
<dbReference type="PANTHER" id="PTHR31566:SF0">
    <property type="entry name" value="CYTOCHROME C BIOGENESIS PROTEIN CCS1, CHLOROPLASTIC"/>
    <property type="match status" value="1"/>
</dbReference>
<organism evidence="9 10">
    <name type="scientific">Chloracidobacterium thermophilum (strain B)</name>
    <dbReference type="NCBI Taxonomy" id="981222"/>
    <lineage>
        <taxon>Bacteria</taxon>
        <taxon>Pseudomonadati</taxon>
        <taxon>Acidobacteriota</taxon>
        <taxon>Terriglobia</taxon>
        <taxon>Terriglobales</taxon>
        <taxon>Acidobacteriaceae</taxon>
        <taxon>Chloracidobacterium</taxon>
    </lineage>
</organism>
<feature type="domain" description="ResB-like" evidence="8">
    <location>
        <begin position="65"/>
        <end position="369"/>
    </location>
</feature>
<evidence type="ECO:0000256" key="6">
    <source>
        <dbReference type="SAM" id="MobiDB-lite"/>
    </source>
</evidence>
<dbReference type="RefSeq" id="WP_014099630.1">
    <property type="nucleotide sequence ID" value="NC_016024.1"/>
</dbReference>
<evidence type="ECO:0000256" key="4">
    <source>
        <dbReference type="ARBA" id="ARBA00022989"/>
    </source>
</evidence>
<feature type="region of interest" description="Disordered" evidence="6">
    <location>
        <begin position="19"/>
        <end position="47"/>
    </location>
</feature>
<dbReference type="GO" id="GO:0016020">
    <property type="term" value="C:membrane"/>
    <property type="evidence" value="ECO:0007669"/>
    <property type="project" value="UniProtKB-SubCell"/>
</dbReference>
<feature type="transmembrane region" description="Helical" evidence="7">
    <location>
        <begin position="228"/>
        <end position="250"/>
    </location>
</feature>
<reference evidence="9 10" key="1">
    <citation type="journal article" date="2012" name="Environ. Microbiol.">
        <title>Complete genome of Candidatus Chloracidobacterium thermophilum, a chlorophyll-based photoheterotroph belonging to the phylum Acidobacteria.</title>
        <authorList>
            <person name="Garcia Costas A.M."/>
            <person name="Liu Z."/>
            <person name="Tomsho L.P."/>
            <person name="Schuster S.C."/>
            <person name="Ward D.M."/>
            <person name="Bryant D.A."/>
        </authorList>
    </citation>
    <scope>NUCLEOTIDE SEQUENCE [LARGE SCALE GENOMIC DNA]</scope>
    <source>
        <strain evidence="9 10">B</strain>
    </source>
</reference>
<feature type="transmembrane region" description="Helical" evidence="7">
    <location>
        <begin position="121"/>
        <end position="141"/>
    </location>
</feature>
<comment type="subcellular location">
    <subcellularLocation>
        <location evidence="1">Membrane</location>
        <topology evidence="1">Multi-pass membrane protein</topology>
    </subcellularLocation>
</comment>
<dbReference type="InterPro" id="IPR007816">
    <property type="entry name" value="ResB-like_domain"/>
</dbReference>
<dbReference type="InterPro" id="IPR023494">
    <property type="entry name" value="Cyt_c_bgen_Ccs1/CcsB/ResB"/>
</dbReference>
<evidence type="ECO:0000313" key="9">
    <source>
        <dbReference type="EMBL" id="AEP11892.1"/>
    </source>
</evidence>
<dbReference type="GO" id="GO:0017004">
    <property type="term" value="P:cytochrome complex assembly"/>
    <property type="evidence" value="ECO:0007669"/>
    <property type="project" value="UniProtKB-KW"/>
</dbReference>
<keyword evidence="10" id="KW-1185">Reference proteome</keyword>
<accession>G2LIJ4</accession>
<evidence type="ECO:0000256" key="5">
    <source>
        <dbReference type="ARBA" id="ARBA00023136"/>
    </source>
</evidence>
<feature type="domain" description="ResB-like" evidence="8">
    <location>
        <begin position="450"/>
        <end position="534"/>
    </location>
</feature>
<dbReference type="AlphaFoldDB" id="G2LIJ4"/>
<sequence>MGDATFIRLITPSMALSVETPSPVTDTDTLQANQSAPQPSPKPFKPRKSQAERMLDATLRFLSSVKVGVFLLAVLIVASVLGTVIIQKGTSGFTEYYASLLPAERELYEFLGLLDIYHTRWFNLLLLTVSLNIVLASIDYFPAAWRYVRKPIVKVNQAFINRQPFRHVAHVTDAATVIQTLKARAEQELRPLIHRWLPISAVYRVVETVNPRDGSTTILMEAHAWNRLTAYAVHAALLTIFGGALVGGLFGHKGTVRMVPGQAANTFVSFGAPDEPVREFAMPFTLVCTDIEQNLLDPRKPDLSAPNTLDWHTRVLIKDEQRGVEIPAHIHLNHPFDYRGYRFFQASFDNFGSARTVNIELRPAGSQTGTAYVIGREPTDIPGLGRVRLADFIPDVTFQGGRLGSASGEYRRPVAILDVLGDNPRQLYAFPPEGLATLGNAPFLRAKTEVGDLRLVLTDFEKVSSGHILQVQYDPGVTTVYLGSAMLIVALWLVFFFAHQRLWLYLEPLPDGTLRLSLAGHTNRNRPAFEKRFQSIVAALPSAAGSALPPDRQMSATN</sequence>
<dbReference type="EMBL" id="CP002514">
    <property type="protein sequence ID" value="AEP11892.1"/>
    <property type="molecule type" value="Genomic_DNA"/>
</dbReference>
<dbReference type="HOGENOM" id="CLU_034630_1_0_0"/>
<keyword evidence="2 7" id="KW-0812">Transmembrane</keyword>
<evidence type="ECO:0000259" key="8">
    <source>
        <dbReference type="Pfam" id="PF05140"/>
    </source>
</evidence>
<gene>
    <name evidence="9" type="ordered locus">Cabther_A1138</name>
</gene>
<evidence type="ECO:0000313" key="10">
    <source>
        <dbReference type="Proteomes" id="UP000006791"/>
    </source>
</evidence>
<feature type="compositionally biased region" description="Polar residues" evidence="6">
    <location>
        <begin position="19"/>
        <end position="37"/>
    </location>
</feature>
<proteinExistence type="predicted"/>
<evidence type="ECO:0000256" key="3">
    <source>
        <dbReference type="ARBA" id="ARBA00022748"/>
    </source>
</evidence>
<protein>
    <submittedName>
        <fullName evidence="9">ResB protein required for cytochrome c biosynthesis</fullName>
    </submittedName>
</protein>
<evidence type="ECO:0000256" key="1">
    <source>
        <dbReference type="ARBA" id="ARBA00004141"/>
    </source>
</evidence>
<dbReference type="PANTHER" id="PTHR31566">
    <property type="entry name" value="CYTOCHROME C BIOGENESIS PROTEIN CCS1, CHLOROPLASTIC"/>
    <property type="match status" value="1"/>
</dbReference>